<dbReference type="Proteomes" id="UP001234343">
    <property type="component" value="Unassembled WGS sequence"/>
</dbReference>
<evidence type="ECO:0000313" key="2">
    <source>
        <dbReference type="EMBL" id="MDM7862319.1"/>
    </source>
</evidence>
<name>A0ABT7T3H9_9ALTE</name>
<dbReference type="Gene3D" id="2.70.70.10">
    <property type="entry name" value="Glucose Permease (Domain IIA)"/>
    <property type="match status" value="1"/>
</dbReference>
<dbReference type="PANTHER" id="PTHR21666">
    <property type="entry name" value="PEPTIDASE-RELATED"/>
    <property type="match status" value="1"/>
</dbReference>
<dbReference type="InterPro" id="IPR016047">
    <property type="entry name" value="M23ase_b-sheet_dom"/>
</dbReference>
<evidence type="ECO:0000313" key="3">
    <source>
        <dbReference type="Proteomes" id="UP001234343"/>
    </source>
</evidence>
<organism evidence="2 3">
    <name type="scientific">Alteromonas arenosi</name>
    <dbReference type="NCBI Taxonomy" id="3055817"/>
    <lineage>
        <taxon>Bacteria</taxon>
        <taxon>Pseudomonadati</taxon>
        <taxon>Pseudomonadota</taxon>
        <taxon>Gammaproteobacteria</taxon>
        <taxon>Alteromonadales</taxon>
        <taxon>Alteromonadaceae</taxon>
        <taxon>Alteromonas/Salinimonas group</taxon>
        <taxon>Alteromonas</taxon>
    </lineage>
</organism>
<dbReference type="InterPro" id="IPR011055">
    <property type="entry name" value="Dup_hybrid_motif"/>
</dbReference>
<keyword evidence="3" id="KW-1185">Reference proteome</keyword>
<accession>A0ABT7T3H9</accession>
<dbReference type="PANTHER" id="PTHR21666:SF268">
    <property type="entry name" value="PEPTIDASE M23 DOMAIN-CONTAINING PROTEIN"/>
    <property type="match status" value="1"/>
</dbReference>
<proteinExistence type="predicted"/>
<keyword evidence="2" id="KW-0378">Hydrolase</keyword>
<dbReference type="InterPro" id="IPR050570">
    <property type="entry name" value="Cell_wall_metabolism_enzyme"/>
</dbReference>
<gene>
    <name evidence="2" type="ORF">QTP81_17055</name>
</gene>
<dbReference type="RefSeq" id="WP_289367255.1">
    <property type="nucleotide sequence ID" value="NZ_JAUCBP010000014.1"/>
</dbReference>
<sequence>MITLRPLKWLSLALLLIVITGLLIPERIVIPVAGASSSDWNHQTFWFEPWGSSGVHKGIDIFGDMETAVLAATSGVVVYTGYLSKGGNVIAVLGPKWRIHYVAHLNSTSVQVGDWVERGETVGTLGDTGNAKGKAPHVHYSIVSVVPIPWRMTTDSQGWKKMFFLNPHDKLI</sequence>
<protein>
    <submittedName>
        <fullName evidence="2">M23 family metallopeptidase</fullName>
        <ecNumber evidence="2">3.4.-.-</ecNumber>
    </submittedName>
</protein>
<reference evidence="2 3" key="1">
    <citation type="submission" date="2023-06" db="EMBL/GenBank/DDBJ databases">
        <title>Alteromonas sp. ASW11-36 isolated from intertidal sand.</title>
        <authorList>
            <person name="Li Y."/>
        </authorList>
    </citation>
    <scope>NUCLEOTIDE SEQUENCE [LARGE SCALE GENOMIC DNA]</scope>
    <source>
        <strain evidence="2 3">ASW11-36</strain>
    </source>
</reference>
<dbReference type="EC" id="3.4.-.-" evidence="2"/>
<dbReference type="GO" id="GO:0016787">
    <property type="term" value="F:hydrolase activity"/>
    <property type="evidence" value="ECO:0007669"/>
    <property type="project" value="UniProtKB-KW"/>
</dbReference>
<dbReference type="EMBL" id="JAUCBP010000014">
    <property type="protein sequence ID" value="MDM7862319.1"/>
    <property type="molecule type" value="Genomic_DNA"/>
</dbReference>
<evidence type="ECO:0000259" key="1">
    <source>
        <dbReference type="Pfam" id="PF01551"/>
    </source>
</evidence>
<dbReference type="CDD" id="cd12797">
    <property type="entry name" value="M23_peptidase"/>
    <property type="match status" value="1"/>
</dbReference>
<dbReference type="SUPFAM" id="SSF51261">
    <property type="entry name" value="Duplicated hybrid motif"/>
    <property type="match status" value="1"/>
</dbReference>
<dbReference type="Pfam" id="PF01551">
    <property type="entry name" value="Peptidase_M23"/>
    <property type="match status" value="1"/>
</dbReference>
<feature type="domain" description="M23ase beta-sheet core" evidence="1">
    <location>
        <begin position="55"/>
        <end position="142"/>
    </location>
</feature>
<comment type="caution">
    <text evidence="2">The sequence shown here is derived from an EMBL/GenBank/DDBJ whole genome shotgun (WGS) entry which is preliminary data.</text>
</comment>